<evidence type="ECO:0000256" key="1">
    <source>
        <dbReference type="SAM" id="MobiDB-lite"/>
    </source>
</evidence>
<keyword evidence="3" id="KW-1185">Reference proteome</keyword>
<protein>
    <submittedName>
        <fullName evidence="2">Uncharacterized protein</fullName>
    </submittedName>
</protein>
<name>A0A388LDI8_CHABU</name>
<feature type="region of interest" description="Disordered" evidence="1">
    <location>
        <begin position="1"/>
        <end position="27"/>
    </location>
</feature>
<organism evidence="2 3">
    <name type="scientific">Chara braunii</name>
    <name type="common">Braun's stonewort</name>
    <dbReference type="NCBI Taxonomy" id="69332"/>
    <lineage>
        <taxon>Eukaryota</taxon>
        <taxon>Viridiplantae</taxon>
        <taxon>Streptophyta</taxon>
        <taxon>Charophyceae</taxon>
        <taxon>Charales</taxon>
        <taxon>Characeae</taxon>
        <taxon>Chara</taxon>
    </lineage>
</organism>
<gene>
    <name evidence="2" type="ORF">CBR_g30736</name>
</gene>
<evidence type="ECO:0000313" key="3">
    <source>
        <dbReference type="Proteomes" id="UP000265515"/>
    </source>
</evidence>
<dbReference type="EMBL" id="BFEA01000344">
    <property type="protein sequence ID" value="GBG80368.1"/>
    <property type="molecule type" value="Genomic_DNA"/>
</dbReference>
<dbReference type="OrthoDB" id="5415522at2759"/>
<dbReference type="Proteomes" id="UP000265515">
    <property type="component" value="Unassembled WGS sequence"/>
</dbReference>
<sequence>MSDSRRGSRPYSGINSRGNEYTHWGPSDLDNGGEFEYRNQDRSFYCQNKDGSTYFENGKGYAKYTPASENPRNFRQASTRD</sequence>
<dbReference type="AlphaFoldDB" id="A0A388LDI8"/>
<dbReference type="Gramene" id="GBG80368">
    <property type="protein sequence ID" value="GBG80368"/>
    <property type="gene ID" value="CBR_g30736"/>
</dbReference>
<proteinExistence type="predicted"/>
<feature type="region of interest" description="Disordered" evidence="1">
    <location>
        <begin position="57"/>
        <end position="81"/>
    </location>
</feature>
<accession>A0A388LDI8</accession>
<evidence type="ECO:0000313" key="2">
    <source>
        <dbReference type="EMBL" id="GBG80368.1"/>
    </source>
</evidence>
<feature type="compositionally biased region" description="Polar residues" evidence="1">
    <location>
        <begin position="67"/>
        <end position="81"/>
    </location>
</feature>
<reference evidence="2 3" key="1">
    <citation type="journal article" date="2018" name="Cell">
        <title>The Chara Genome: Secondary Complexity and Implications for Plant Terrestrialization.</title>
        <authorList>
            <person name="Nishiyama T."/>
            <person name="Sakayama H."/>
            <person name="Vries J.D."/>
            <person name="Buschmann H."/>
            <person name="Saint-Marcoux D."/>
            <person name="Ullrich K.K."/>
            <person name="Haas F.B."/>
            <person name="Vanderstraeten L."/>
            <person name="Becker D."/>
            <person name="Lang D."/>
            <person name="Vosolsobe S."/>
            <person name="Rombauts S."/>
            <person name="Wilhelmsson P.K.I."/>
            <person name="Janitza P."/>
            <person name="Kern R."/>
            <person name="Heyl A."/>
            <person name="Rumpler F."/>
            <person name="Villalobos L.I.A.C."/>
            <person name="Clay J.M."/>
            <person name="Skokan R."/>
            <person name="Toyoda A."/>
            <person name="Suzuki Y."/>
            <person name="Kagoshima H."/>
            <person name="Schijlen E."/>
            <person name="Tajeshwar N."/>
            <person name="Catarino B."/>
            <person name="Hetherington A.J."/>
            <person name="Saltykova A."/>
            <person name="Bonnot C."/>
            <person name="Breuninger H."/>
            <person name="Symeonidi A."/>
            <person name="Radhakrishnan G.V."/>
            <person name="Van Nieuwerburgh F."/>
            <person name="Deforce D."/>
            <person name="Chang C."/>
            <person name="Karol K.G."/>
            <person name="Hedrich R."/>
            <person name="Ulvskov P."/>
            <person name="Glockner G."/>
            <person name="Delwiche C.F."/>
            <person name="Petrasek J."/>
            <person name="Van de Peer Y."/>
            <person name="Friml J."/>
            <person name="Beilby M."/>
            <person name="Dolan L."/>
            <person name="Kohara Y."/>
            <person name="Sugano S."/>
            <person name="Fujiyama A."/>
            <person name="Delaux P.-M."/>
            <person name="Quint M."/>
            <person name="TheiBen G."/>
            <person name="Hagemann M."/>
            <person name="Harholt J."/>
            <person name="Dunand C."/>
            <person name="Zachgo S."/>
            <person name="Langdale J."/>
            <person name="Maumus F."/>
            <person name="Straeten D.V.D."/>
            <person name="Gould S.B."/>
            <person name="Rensing S.A."/>
        </authorList>
    </citation>
    <scope>NUCLEOTIDE SEQUENCE [LARGE SCALE GENOMIC DNA]</scope>
    <source>
        <strain evidence="2 3">S276</strain>
    </source>
</reference>
<comment type="caution">
    <text evidence="2">The sequence shown here is derived from an EMBL/GenBank/DDBJ whole genome shotgun (WGS) entry which is preliminary data.</text>
</comment>